<proteinExistence type="predicted"/>
<evidence type="ECO:0000313" key="2">
    <source>
        <dbReference type="Proteomes" id="UP000295781"/>
    </source>
</evidence>
<accession>A0A4P2Q6Y2</accession>
<dbReference type="Proteomes" id="UP000295781">
    <property type="component" value="Chromosome"/>
</dbReference>
<dbReference type="EMBL" id="CP012670">
    <property type="protein sequence ID" value="AUX25225.1"/>
    <property type="molecule type" value="Genomic_DNA"/>
</dbReference>
<dbReference type="AlphaFoldDB" id="A0A4P2Q6Y2"/>
<gene>
    <name evidence="1" type="ORF">SOCEGT47_057690</name>
</gene>
<sequence length="103" mass="11280">MVPTYGSTENPLNAPELSALRALRRALSRGGLPPVSRRRPRDEARIAAFFTVQQLLHILEAFRMACARGEAVRLVVSETGMSPTRVLMTIAIVAKGQGEHDRA</sequence>
<organism evidence="1 2">
    <name type="scientific">Sorangium cellulosum</name>
    <name type="common">Polyangium cellulosum</name>
    <dbReference type="NCBI Taxonomy" id="56"/>
    <lineage>
        <taxon>Bacteria</taxon>
        <taxon>Pseudomonadati</taxon>
        <taxon>Myxococcota</taxon>
        <taxon>Polyangia</taxon>
        <taxon>Polyangiales</taxon>
        <taxon>Polyangiaceae</taxon>
        <taxon>Sorangium</taxon>
    </lineage>
</organism>
<evidence type="ECO:0000313" key="1">
    <source>
        <dbReference type="EMBL" id="AUX25225.1"/>
    </source>
</evidence>
<reference evidence="1 2" key="1">
    <citation type="submission" date="2015-09" db="EMBL/GenBank/DDBJ databases">
        <title>Sorangium comparison.</title>
        <authorList>
            <person name="Zaburannyi N."/>
            <person name="Bunk B."/>
            <person name="Overmann J."/>
            <person name="Mueller R."/>
        </authorList>
    </citation>
    <scope>NUCLEOTIDE SEQUENCE [LARGE SCALE GENOMIC DNA]</scope>
    <source>
        <strain evidence="1 2">So ceGT47</strain>
    </source>
</reference>
<name>A0A4P2Q6Y2_SORCE</name>
<protein>
    <submittedName>
        <fullName evidence="1">Uncharacterized protein</fullName>
    </submittedName>
</protein>